<dbReference type="AlphaFoldDB" id="A0A2T7NHF8"/>
<dbReference type="PANTHER" id="PTHR31195">
    <property type="entry name" value="GEO02494P1"/>
    <property type="match status" value="1"/>
</dbReference>
<comment type="caution">
    <text evidence="5">The sequence shown here is derived from an EMBL/GenBank/DDBJ whole genome shotgun (WGS) entry which is preliminary data.</text>
</comment>
<dbReference type="OrthoDB" id="10043580at2759"/>
<feature type="compositionally biased region" description="Basic and acidic residues" evidence="2">
    <location>
        <begin position="97"/>
        <end position="116"/>
    </location>
</feature>
<feature type="compositionally biased region" description="Acidic residues" evidence="2">
    <location>
        <begin position="43"/>
        <end position="52"/>
    </location>
</feature>
<dbReference type="PANTHER" id="PTHR31195:SF2">
    <property type="entry name" value="GEO02494P1"/>
    <property type="match status" value="1"/>
</dbReference>
<dbReference type="InterPro" id="IPR040219">
    <property type="entry name" value="KIAA1143-like"/>
</dbReference>
<sequence>MSKRRNVQFVRDEPSFIRQFKEKIGYKEGPTVDTKRQKLEFNNSDDDDSPEKEDEKPVVVVLQSGDLTAEEVEKLQKIQEDEEAISDKKIKFKKPVRKGDNAEEAESVEKTKETQGKGKQKKEKKKKDKPNFSPSYGTPVQMDKVHDPPVMPVRIAYTNLMDMKKDLTHLPPKRITVKNSEDAVVLGLSSKTEEVYVKVSFSATTGLQANVSVFQIPALWFARDIEMVRLKIFLKELGEKTLCAAVTETDLQPLAQIKITDKKYFRHITYVYENGKLCSYSRVRATTCSLLVNTAEATCKDCLLVKKTLYKKKSRQEARCQEAIRPNDPLQGIPYDKLKEAFKEIRKDKSRLEKDVAQFQEHLKQECMDIDLDISDSLKEINCLDIAEPLQHLFWEEQKKAFAAEGHGHRWHPVILRFAILLHIESKAVYETLTKTGLLKLPGSSTLREYTHVHEASSGFQPEIAEELTKATVKLELNQRFVTLLHDKMSIKADLVIDKRSGKLVGFVNKDMWQFDFIYMPHKLATQALVFYVVGINSHLNMSIGFFGTWSTTADVLYPLFWQAVGVIEGCGLKAIVSTCNKAPPNQRFQQLHCDADEICY</sequence>
<dbReference type="InterPro" id="IPR048365">
    <property type="entry name" value="TNP-like_RNaseH_N"/>
</dbReference>
<evidence type="ECO:0000313" key="6">
    <source>
        <dbReference type="Proteomes" id="UP000245119"/>
    </source>
</evidence>
<name>A0A2T7NHF8_POMCA</name>
<feature type="domain" description="Transposable element P transposase-like RNase H" evidence="4">
    <location>
        <begin position="457"/>
        <end position="589"/>
    </location>
</feature>
<protein>
    <submittedName>
        <fullName evidence="5">Uncharacterized protein</fullName>
    </submittedName>
</protein>
<dbReference type="EMBL" id="PZQS01000012">
    <property type="protein sequence ID" value="PVD20611.1"/>
    <property type="molecule type" value="Genomic_DNA"/>
</dbReference>
<dbReference type="STRING" id="400727.A0A2T7NHF8"/>
<organism evidence="5 6">
    <name type="scientific">Pomacea canaliculata</name>
    <name type="common">Golden apple snail</name>
    <dbReference type="NCBI Taxonomy" id="400727"/>
    <lineage>
        <taxon>Eukaryota</taxon>
        <taxon>Metazoa</taxon>
        <taxon>Spiralia</taxon>
        <taxon>Lophotrochozoa</taxon>
        <taxon>Mollusca</taxon>
        <taxon>Gastropoda</taxon>
        <taxon>Caenogastropoda</taxon>
        <taxon>Architaenioglossa</taxon>
        <taxon>Ampullarioidea</taxon>
        <taxon>Ampullariidae</taxon>
        <taxon>Pomacea</taxon>
    </lineage>
</organism>
<feature type="compositionally biased region" description="Basic and acidic residues" evidence="2">
    <location>
        <begin position="76"/>
        <end position="89"/>
    </location>
</feature>
<evidence type="ECO:0000313" key="5">
    <source>
        <dbReference type="EMBL" id="PVD20611.1"/>
    </source>
</evidence>
<evidence type="ECO:0000256" key="2">
    <source>
        <dbReference type="SAM" id="MobiDB-lite"/>
    </source>
</evidence>
<dbReference type="Pfam" id="PF21787">
    <property type="entry name" value="TNP-like_RNaseH_N"/>
    <property type="match status" value="1"/>
</dbReference>
<feature type="compositionally biased region" description="Basic residues" evidence="2">
    <location>
        <begin position="118"/>
        <end position="128"/>
    </location>
</feature>
<feature type="domain" description="DUF4604" evidence="3">
    <location>
        <begin position="5"/>
        <end position="126"/>
    </location>
</feature>
<gene>
    <name evidence="5" type="ORF">C0Q70_18768</name>
</gene>
<dbReference type="Proteomes" id="UP000245119">
    <property type="component" value="Linkage Group LG12"/>
</dbReference>
<accession>A0A2T7NHF8</accession>
<feature type="coiled-coil region" evidence="1">
    <location>
        <begin position="335"/>
        <end position="362"/>
    </location>
</feature>
<evidence type="ECO:0000256" key="1">
    <source>
        <dbReference type="SAM" id="Coils"/>
    </source>
</evidence>
<feature type="region of interest" description="Disordered" evidence="2">
    <location>
        <begin position="76"/>
        <end position="145"/>
    </location>
</feature>
<keyword evidence="6" id="KW-1185">Reference proteome</keyword>
<proteinExistence type="predicted"/>
<feature type="region of interest" description="Disordered" evidence="2">
    <location>
        <begin position="27"/>
        <end position="57"/>
    </location>
</feature>
<evidence type="ECO:0000259" key="3">
    <source>
        <dbReference type="Pfam" id="PF15377"/>
    </source>
</evidence>
<dbReference type="Pfam" id="PF15377">
    <property type="entry name" value="DUF4604"/>
    <property type="match status" value="1"/>
</dbReference>
<dbReference type="InterPro" id="IPR027911">
    <property type="entry name" value="DUF4604"/>
</dbReference>
<reference evidence="5 6" key="1">
    <citation type="submission" date="2018-04" db="EMBL/GenBank/DDBJ databases">
        <title>The genome of golden apple snail Pomacea canaliculata provides insight into stress tolerance and invasive adaptation.</title>
        <authorList>
            <person name="Liu C."/>
            <person name="Liu B."/>
            <person name="Ren Y."/>
            <person name="Zhang Y."/>
            <person name="Wang H."/>
            <person name="Li S."/>
            <person name="Jiang F."/>
            <person name="Yin L."/>
            <person name="Zhang G."/>
            <person name="Qian W."/>
            <person name="Fan W."/>
        </authorList>
    </citation>
    <scope>NUCLEOTIDE SEQUENCE [LARGE SCALE GENOMIC DNA]</scope>
    <source>
        <strain evidence="5">SZHN2017</strain>
        <tissue evidence="5">Muscle</tissue>
    </source>
</reference>
<evidence type="ECO:0000259" key="4">
    <source>
        <dbReference type="Pfam" id="PF21787"/>
    </source>
</evidence>
<keyword evidence="1" id="KW-0175">Coiled coil</keyword>